<proteinExistence type="predicted"/>
<organism evidence="1">
    <name type="scientific">Diabrotica virgifera virgifera</name>
    <name type="common">western corn rootworm</name>
    <dbReference type="NCBI Taxonomy" id="50390"/>
    <lineage>
        <taxon>Eukaryota</taxon>
        <taxon>Metazoa</taxon>
        <taxon>Ecdysozoa</taxon>
        <taxon>Arthropoda</taxon>
        <taxon>Hexapoda</taxon>
        <taxon>Insecta</taxon>
        <taxon>Pterygota</taxon>
        <taxon>Neoptera</taxon>
        <taxon>Endopterygota</taxon>
        <taxon>Coleoptera</taxon>
        <taxon>Polyphaga</taxon>
        <taxon>Cucujiformia</taxon>
        <taxon>Chrysomeloidea</taxon>
        <taxon>Chrysomelidae</taxon>
        <taxon>Galerucinae</taxon>
        <taxon>Diabroticina</taxon>
        <taxon>Diabroticites</taxon>
        <taxon>Diabrotica</taxon>
    </lineage>
</organism>
<name>A0A6P7F2I0_DIAVI</name>
<dbReference type="RefSeq" id="XP_028128108.1">
    <property type="nucleotide sequence ID" value="XM_028272307.1"/>
</dbReference>
<dbReference type="InParanoid" id="A0A6P7F2I0"/>
<sequence>MSCKRKLSDECSSQGPLTKMPRNDVGTLFYPDYLEKLITETNLLRFEQELKIKKSRVKIMELRIISSVVKLEKKYFKDKIAQKDQKLLNPVKNLLPKFLHITVEENHKQRLIHRVSGDEWAKVKFLATKNAIQKLMKINEEKNKTLE</sequence>
<protein>
    <submittedName>
        <fullName evidence="1">Uncharacterized protein LOC114324449</fullName>
    </submittedName>
</protein>
<accession>A0A6P7F2I0</accession>
<dbReference type="AlphaFoldDB" id="A0A6P7F2I0"/>
<reference evidence="1" key="1">
    <citation type="submission" date="2025-08" db="UniProtKB">
        <authorList>
            <consortium name="RefSeq"/>
        </authorList>
    </citation>
    <scope>IDENTIFICATION</scope>
    <source>
        <tissue evidence="1">Whole insect</tissue>
    </source>
</reference>
<evidence type="ECO:0000313" key="1">
    <source>
        <dbReference type="RefSeq" id="XP_028128108.1"/>
    </source>
</evidence>
<gene>
    <name evidence="1" type="primary">LOC114324449</name>
</gene>